<evidence type="ECO:0008006" key="4">
    <source>
        <dbReference type="Google" id="ProtNLM"/>
    </source>
</evidence>
<keyword evidence="1" id="KW-0812">Transmembrane</keyword>
<protein>
    <recommendedName>
        <fullName evidence="4">RND transporter</fullName>
    </recommendedName>
</protein>
<dbReference type="PRINTS" id="PR00702">
    <property type="entry name" value="ACRIFLAVINRP"/>
</dbReference>
<comment type="caution">
    <text evidence="2">The sequence shown here is derived from an EMBL/GenBank/DDBJ whole genome shotgun (WGS) entry which is preliminary data.</text>
</comment>
<dbReference type="Gene3D" id="1.20.1640.10">
    <property type="entry name" value="Multidrug efflux transporter AcrB transmembrane domain"/>
    <property type="match status" value="1"/>
</dbReference>
<gene>
    <name evidence="2" type="ORF">DO97_08110</name>
</gene>
<reference evidence="2 3" key="1">
    <citation type="journal article" date="2014" name="Mol. Ecol.">
        <title>Evolution of Synechococcus.</title>
        <authorList>
            <person name="Dvorak P."/>
            <person name="Casamatta D."/>
            <person name="Hasler P."/>
            <person name="Poulickova A."/>
            <person name="Ondrej V."/>
            <person name="Sanges R."/>
        </authorList>
    </citation>
    <scope>NUCLEOTIDE SEQUENCE [LARGE SCALE GENOMIC DNA]</scope>
    <source>
        <strain evidence="2 3">CAUP A 1101</strain>
    </source>
</reference>
<sequence length="360" mass="39405">MSISDTFIKRPVLTTVCSLVILLAGLIALPLLPIAKLPQIAPSRVNVVATYSGADAKTAEDTVTTIVEREINGVENMQYMSSNTSNNGVSNISVAFPTAINRNEAQVNVQNRVSQATPKLPEVVNQTGVSVKAASPNILLAYAVYSEKNAKGQPIYDTSFISNYIDLFVLDEIKRIYGVGDALLLGERKYAMRIWLDPNQLAARNLTTSDVVTALQQQNIQVGAGRIGQEPISPDIQFAIPLRAAGRFKTAAEAANLVLRVGEDGTLIRIKDVGRAELGAENYDLNATFNGEPTAGLTIYQLPGTNALDTANNIKDKMAELEQSFPPASRRRLPLIPACLSRWRFKMWFPTPFKRSPWRF</sequence>
<dbReference type="Gene3D" id="3.30.70.1430">
    <property type="entry name" value="Multidrug efflux transporter AcrB pore domain"/>
    <property type="match status" value="1"/>
</dbReference>
<dbReference type="AlphaFoldDB" id="A0A098TJR0"/>
<dbReference type="Proteomes" id="UP000030170">
    <property type="component" value="Unassembled WGS sequence"/>
</dbReference>
<keyword evidence="1" id="KW-0472">Membrane</keyword>
<organism evidence="2 3">
    <name type="scientific">Neosynechococcus sphagnicola sy1</name>
    <dbReference type="NCBI Taxonomy" id="1497020"/>
    <lineage>
        <taxon>Bacteria</taxon>
        <taxon>Bacillati</taxon>
        <taxon>Cyanobacteriota</taxon>
        <taxon>Cyanophyceae</taxon>
        <taxon>Neosynechococcales</taxon>
        <taxon>Neosynechococcaceae</taxon>
        <taxon>Neosynechococcus</taxon>
    </lineage>
</organism>
<name>A0A098TJR0_9CYAN</name>
<dbReference type="GO" id="GO:0042910">
    <property type="term" value="F:xenobiotic transmembrane transporter activity"/>
    <property type="evidence" value="ECO:0007669"/>
    <property type="project" value="TreeGrafter"/>
</dbReference>
<dbReference type="Pfam" id="PF00873">
    <property type="entry name" value="ACR_tran"/>
    <property type="match status" value="1"/>
</dbReference>
<accession>A0A098TJR0</accession>
<dbReference type="EMBL" id="JJML01000025">
    <property type="protein sequence ID" value="KGF72506.1"/>
    <property type="molecule type" value="Genomic_DNA"/>
</dbReference>
<proteinExistence type="predicted"/>
<evidence type="ECO:0000313" key="3">
    <source>
        <dbReference type="Proteomes" id="UP000030170"/>
    </source>
</evidence>
<dbReference type="FunFam" id="3.30.70.1430:FF:000001">
    <property type="entry name" value="Efflux pump membrane transporter"/>
    <property type="match status" value="1"/>
</dbReference>
<dbReference type="SUPFAM" id="SSF82714">
    <property type="entry name" value="Multidrug efflux transporter AcrB TolC docking domain, DN and DC subdomains"/>
    <property type="match status" value="1"/>
</dbReference>
<keyword evidence="1" id="KW-1133">Transmembrane helix</keyword>
<dbReference type="Gene3D" id="3.30.70.1320">
    <property type="entry name" value="Multidrug efflux transporter AcrB pore domain like"/>
    <property type="match status" value="1"/>
</dbReference>
<dbReference type="InterPro" id="IPR027463">
    <property type="entry name" value="AcrB_DN_DC_subdom"/>
</dbReference>
<dbReference type="Gene3D" id="3.30.2090.10">
    <property type="entry name" value="Multidrug efflux transporter AcrB TolC docking domain, DN and DC subdomains"/>
    <property type="match status" value="1"/>
</dbReference>
<feature type="transmembrane region" description="Helical" evidence="1">
    <location>
        <begin position="12"/>
        <end position="32"/>
    </location>
</feature>
<dbReference type="PANTHER" id="PTHR32063">
    <property type="match status" value="1"/>
</dbReference>
<dbReference type="PANTHER" id="PTHR32063:SF11">
    <property type="entry name" value="CATION OR DRUG EFFLUX SYSTEM PROTEIN"/>
    <property type="match status" value="1"/>
</dbReference>
<evidence type="ECO:0000256" key="1">
    <source>
        <dbReference type="SAM" id="Phobius"/>
    </source>
</evidence>
<dbReference type="STRING" id="1497020.DO97_08110"/>
<keyword evidence="3" id="KW-1185">Reference proteome</keyword>
<dbReference type="InterPro" id="IPR001036">
    <property type="entry name" value="Acrflvin-R"/>
</dbReference>
<evidence type="ECO:0000313" key="2">
    <source>
        <dbReference type="EMBL" id="KGF72506.1"/>
    </source>
</evidence>
<dbReference type="GO" id="GO:0005886">
    <property type="term" value="C:plasma membrane"/>
    <property type="evidence" value="ECO:0007669"/>
    <property type="project" value="TreeGrafter"/>
</dbReference>
<dbReference type="SUPFAM" id="SSF82693">
    <property type="entry name" value="Multidrug efflux transporter AcrB pore domain, PN1, PN2, PC1 and PC2 subdomains"/>
    <property type="match status" value="2"/>
</dbReference>